<keyword evidence="14" id="KW-1185">Reference proteome</keyword>
<dbReference type="InterPro" id="IPR046887">
    <property type="entry name" value="RsmE_PUA-like"/>
</dbReference>
<dbReference type="EC" id="2.1.1.193" evidence="3"/>
<evidence type="ECO:0000256" key="3">
    <source>
        <dbReference type="ARBA" id="ARBA00012328"/>
    </source>
</evidence>
<dbReference type="SUPFAM" id="SSF75217">
    <property type="entry name" value="alpha/beta knot"/>
    <property type="match status" value="1"/>
</dbReference>
<accession>A0A8K0AJU2</accession>
<organism evidence="13 14">
    <name type="scientific">Andalucia godoyi</name>
    <name type="common">Flagellate</name>
    <dbReference type="NCBI Taxonomy" id="505711"/>
    <lineage>
        <taxon>Eukaryota</taxon>
        <taxon>Discoba</taxon>
        <taxon>Jakobida</taxon>
        <taxon>Andalucina</taxon>
        <taxon>Andaluciidae</taxon>
        <taxon>Andalucia</taxon>
    </lineage>
</organism>
<keyword evidence="4" id="KW-0963">Cytoplasm</keyword>
<dbReference type="EMBL" id="VRVR01000046">
    <property type="protein sequence ID" value="KAF0852311.1"/>
    <property type="molecule type" value="Genomic_DNA"/>
</dbReference>
<evidence type="ECO:0000256" key="8">
    <source>
        <dbReference type="ARBA" id="ARBA00022691"/>
    </source>
</evidence>
<evidence type="ECO:0000256" key="1">
    <source>
        <dbReference type="ARBA" id="ARBA00004496"/>
    </source>
</evidence>
<dbReference type="CDD" id="cd18084">
    <property type="entry name" value="RsmE-like"/>
    <property type="match status" value="1"/>
</dbReference>
<comment type="similarity">
    <text evidence="2">Belongs to the RNA methyltransferase RsmE family.</text>
</comment>
<dbReference type="AlphaFoldDB" id="A0A8K0AJU2"/>
<evidence type="ECO:0000259" key="12">
    <source>
        <dbReference type="Pfam" id="PF20260"/>
    </source>
</evidence>
<dbReference type="Pfam" id="PF04452">
    <property type="entry name" value="Methyltrans_RNA"/>
    <property type="match status" value="1"/>
</dbReference>
<evidence type="ECO:0000256" key="4">
    <source>
        <dbReference type="ARBA" id="ARBA00022490"/>
    </source>
</evidence>
<dbReference type="GO" id="GO:0070475">
    <property type="term" value="P:rRNA base methylation"/>
    <property type="evidence" value="ECO:0007669"/>
    <property type="project" value="TreeGrafter"/>
</dbReference>
<dbReference type="SUPFAM" id="SSF88697">
    <property type="entry name" value="PUA domain-like"/>
    <property type="match status" value="1"/>
</dbReference>
<dbReference type="OrthoDB" id="3465at2759"/>
<keyword evidence="6 13" id="KW-0489">Methyltransferase</keyword>
<dbReference type="InterPro" id="IPR015947">
    <property type="entry name" value="PUA-like_sf"/>
</dbReference>
<sequence>MHRLYYGCARLQSDLKQRVITLCQAESRHGFGVLRLKPDDTIEVFDGRGASATGRIVSILDPRHPFFGKEQGTKQGRDAMSVELMSDVTIDKKPVFSIRALTALPRFQSRADWMLEKLVEVGVDFISPVLRSDHAGSRRYESHDHGDSDAVEGWSEKKSHRVLQLFVAACKQAERNTIPEVRPAPSFSEAVEDSATRGPVLCCHVADQAPALWTRLASPSFSKDAFRTERWDSVSVLVGPEGGFSAREVDVFSRIPNVKFVSLGSTKLRTETAAVLVSGILSQWRGSFS</sequence>
<dbReference type="InterPro" id="IPR029026">
    <property type="entry name" value="tRNA_m1G_MTases_N"/>
</dbReference>
<evidence type="ECO:0000256" key="7">
    <source>
        <dbReference type="ARBA" id="ARBA00022679"/>
    </source>
</evidence>
<comment type="caution">
    <text evidence="13">The sequence shown here is derived from an EMBL/GenBank/DDBJ whole genome shotgun (WGS) entry which is preliminary data.</text>
</comment>
<evidence type="ECO:0000256" key="2">
    <source>
        <dbReference type="ARBA" id="ARBA00005528"/>
    </source>
</evidence>
<evidence type="ECO:0000256" key="6">
    <source>
        <dbReference type="ARBA" id="ARBA00022603"/>
    </source>
</evidence>
<dbReference type="InterPro" id="IPR029028">
    <property type="entry name" value="Alpha/beta_knot_MTases"/>
</dbReference>
<evidence type="ECO:0000313" key="13">
    <source>
        <dbReference type="EMBL" id="KAF0852311.1"/>
    </source>
</evidence>
<comment type="catalytic activity">
    <reaction evidence="10">
        <text>uridine(1498) in 16S rRNA + S-adenosyl-L-methionine = N(3)-methyluridine(1498) in 16S rRNA + S-adenosyl-L-homocysteine + H(+)</text>
        <dbReference type="Rhea" id="RHEA:42920"/>
        <dbReference type="Rhea" id="RHEA-COMP:10283"/>
        <dbReference type="Rhea" id="RHEA-COMP:10284"/>
        <dbReference type="ChEBI" id="CHEBI:15378"/>
        <dbReference type="ChEBI" id="CHEBI:57856"/>
        <dbReference type="ChEBI" id="CHEBI:59789"/>
        <dbReference type="ChEBI" id="CHEBI:65315"/>
        <dbReference type="ChEBI" id="CHEBI:74502"/>
        <dbReference type="EC" id="2.1.1.193"/>
    </reaction>
</comment>
<comment type="subcellular location">
    <subcellularLocation>
        <location evidence="1">Cytoplasm</location>
    </subcellularLocation>
</comment>
<dbReference type="PANTHER" id="PTHR30027:SF3">
    <property type="entry name" value="16S RRNA (URACIL(1498)-N(3))-METHYLTRANSFERASE"/>
    <property type="match status" value="1"/>
</dbReference>
<dbReference type="GO" id="GO:0070042">
    <property type="term" value="F:rRNA (uridine-N3-)-methyltransferase activity"/>
    <property type="evidence" value="ECO:0007669"/>
    <property type="project" value="TreeGrafter"/>
</dbReference>
<evidence type="ECO:0000313" key="14">
    <source>
        <dbReference type="Proteomes" id="UP000799049"/>
    </source>
</evidence>
<keyword evidence="5" id="KW-0698">rRNA processing</keyword>
<evidence type="ECO:0000256" key="10">
    <source>
        <dbReference type="ARBA" id="ARBA00047944"/>
    </source>
</evidence>
<dbReference type="InterPro" id="IPR006700">
    <property type="entry name" value="RsmE"/>
</dbReference>
<evidence type="ECO:0000259" key="11">
    <source>
        <dbReference type="Pfam" id="PF04452"/>
    </source>
</evidence>
<dbReference type="PIRSF" id="PIRSF015601">
    <property type="entry name" value="MTase_slr0722"/>
    <property type="match status" value="1"/>
</dbReference>
<feature type="domain" description="Ribosomal RNA small subunit methyltransferase E PUA-like" evidence="12">
    <location>
        <begin position="26"/>
        <end position="62"/>
    </location>
</feature>
<dbReference type="Proteomes" id="UP000799049">
    <property type="component" value="Unassembled WGS sequence"/>
</dbReference>
<reference evidence="13" key="1">
    <citation type="submission" date="2019-09" db="EMBL/GenBank/DDBJ databases">
        <title>The Mitochondrial Proteome of the Jakobid, Andalucia godoyi, a Protist With the Most Gene-Rich and Bacteria-Like Mitochondrial Genome.</title>
        <authorList>
            <person name="Gray M.W."/>
            <person name="Burger G."/>
            <person name="Derelle R."/>
            <person name="Klimes V."/>
            <person name="Leger M."/>
            <person name="Sarrasin M."/>
            <person name="Vlcek C."/>
            <person name="Roger A.J."/>
            <person name="Elias M."/>
            <person name="Lang B.F."/>
        </authorList>
    </citation>
    <scope>NUCLEOTIDE SEQUENCE</scope>
    <source>
        <strain evidence="13">And28</strain>
    </source>
</reference>
<dbReference type="Gene3D" id="3.40.1280.10">
    <property type="match status" value="1"/>
</dbReference>
<name>A0A8K0AJU2_ANDGO</name>
<protein>
    <recommendedName>
        <fullName evidence="3">16S rRNA (uracil(1498)-N(3))-methyltransferase</fullName>
        <ecNumber evidence="3">2.1.1.193</ecNumber>
    </recommendedName>
</protein>
<dbReference type="GO" id="GO:0005737">
    <property type="term" value="C:cytoplasm"/>
    <property type="evidence" value="ECO:0007669"/>
    <property type="project" value="UniProtKB-SubCell"/>
</dbReference>
<proteinExistence type="inferred from homology"/>
<feature type="domain" description="Ribosomal RNA small subunit methyltransferase E methyltransferase" evidence="11">
    <location>
        <begin position="94"/>
        <end position="281"/>
    </location>
</feature>
<evidence type="ECO:0000256" key="9">
    <source>
        <dbReference type="ARBA" id="ARBA00025699"/>
    </source>
</evidence>
<keyword evidence="7" id="KW-0808">Transferase</keyword>
<dbReference type="InterPro" id="IPR046886">
    <property type="entry name" value="RsmE_MTase_dom"/>
</dbReference>
<gene>
    <name evidence="13" type="ORF">ANDGO_08081</name>
</gene>
<dbReference type="Pfam" id="PF20260">
    <property type="entry name" value="PUA_4"/>
    <property type="match status" value="1"/>
</dbReference>
<dbReference type="NCBIfam" id="TIGR00046">
    <property type="entry name" value="RsmE family RNA methyltransferase"/>
    <property type="match status" value="1"/>
</dbReference>
<evidence type="ECO:0000256" key="5">
    <source>
        <dbReference type="ARBA" id="ARBA00022552"/>
    </source>
</evidence>
<keyword evidence="8" id="KW-0949">S-adenosyl-L-methionine</keyword>
<comment type="function">
    <text evidence="9">Specifically methylates the N3 position of the uracil ring of uridine 1498 (m3U1498) in 16S rRNA. Acts on the fully assembled 30S ribosomal subunit.</text>
</comment>
<dbReference type="PANTHER" id="PTHR30027">
    <property type="entry name" value="RIBOSOMAL RNA SMALL SUBUNIT METHYLTRANSFERASE E"/>
    <property type="match status" value="1"/>
</dbReference>